<reference evidence="3" key="1">
    <citation type="journal article" date="2019" name="Int. J. Syst. Evol. Microbiol.">
        <title>The Global Catalogue of Microorganisms (GCM) 10K type strain sequencing project: providing services to taxonomists for standard genome sequencing and annotation.</title>
        <authorList>
            <consortium name="The Broad Institute Genomics Platform"/>
            <consortium name="The Broad Institute Genome Sequencing Center for Infectious Disease"/>
            <person name="Wu L."/>
            <person name="Ma J."/>
        </authorList>
    </citation>
    <scope>NUCLEOTIDE SEQUENCE [LARGE SCALE GENOMIC DNA]</scope>
    <source>
        <strain evidence="3">CCUG 43117</strain>
    </source>
</reference>
<organism evidence="2 3">
    <name type="scientific">Bosea massiliensis</name>
    <dbReference type="NCBI Taxonomy" id="151419"/>
    <lineage>
        <taxon>Bacteria</taxon>
        <taxon>Pseudomonadati</taxon>
        <taxon>Pseudomonadota</taxon>
        <taxon>Alphaproteobacteria</taxon>
        <taxon>Hyphomicrobiales</taxon>
        <taxon>Boseaceae</taxon>
        <taxon>Bosea</taxon>
    </lineage>
</organism>
<dbReference type="EMBL" id="JBHSLU010000010">
    <property type="protein sequence ID" value="MFC5504990.1"/>
    <property type="molecule type" value="Genomic_DNA"/>
</dbReference>
<dbReference type="Gene3D" id="3.10.450.50">
    <property type="match status" value="1"/>
</dbReference>
<sequence length="135" mass="14611">MADDSATKALIREAYAARHRGDLDALMGFFHPQCRYRLVGGPAVAETFRQPDGLEAVREQMAGLIAAYVFSNVEELGLTVDGDRAILHWRADVACKPSGRSGHFEIVDIFTIKEGKVASVTQFTDTAGIARVSAA</sequence>
<evidence type="ECO:0000313" key="2">
    <source>
        <dbReference type="EMBL" id="MFC5504990.1"/>
    </source>
</evidence>
<dbReference type="InterPro" id="IPR032710">
    <property type="entry name" value="NTF2-like_dom_sf"/>
</dbReference>
<dbReference type="PANTHER" id="PTHR41252">
    <property type="entry name" value="BLR2505 PROTEIN"/>
    <property type="match status" value="1"/>
</dbReference>
<keyword evidence="3" id="KW-1185">Reference proteome</keyword>
<name>A0ABW0NY16_9HYPH</name>
<feature type="domain" description="SnoaL-like" evidence="1">
    <location>
        <begin position="11"/>
        <end position="119"/>
    </location>
</feature>
<dbReference type="PANTHER" id="PTHR41252:SF1">
    <property type="entry name" value="BLR2505 PROTEIN"/>
    <property type="match status" value="1"/>
</dbReference>
<dbReference type="RefSeq" id="WP_066734557.1">
    <property type="nucleotide sequence ID" value="NZ_JBHSLU010000010.1"/>
</dbReference>
<gene>
    <name evidence="2" type="ORF">ACFPN9_06925</name>
</gene>
<comment type="caution">
    <text evidence="2">The sequence shown here is derived from an EMBL/GenBank/DDBJ whole genome shotgun (WGS) entry which is preliminary data.</text>
</comment>
<accession>A0ABW0NY16</accession>
<dbReference type="Proteomes" id="UP001596060">
    <property type="component" value="Unassembled WGS sequence"/>
</dbReference>
<protein>
    <submittedName>
        <fullName evidence="2">Nuclear transport factor 2 family protein</fullName>
    </submittedName>
</protein>
<dbReference type="InterPro" id="IPR037401">
    <property type="entry name" value="SnoaL-like"/>
</dbReference>
<evidence type="ECO:0000313" key="3">
    <source>
        <dbReference type="Proteomes" id="UP001596060"/>
    </source>
</evidence>
<evidence type="ECO:0000259" key="1">
    <source>
        <dbReference type="Pfam" id="PF12680"/>
    </source>
</evidence>
<dbReference type="SUPFAM" id="SSF54427">
    <property type="entry name" value="NTF2-like"/>
    <property type="match status" value="1"/>
</dbReference>
<proteinExistence type="predicted"/>
<dbReference type="Pfam" id="PF12680">
    <property type="entry name" value="SnoaL_2"/>
    <property type="match status" value="1"/>
</dbReference>